<dbReference type="InterPro" id="IPR055247">
    <property type="entry name" value="InsJ-like_HTH"/>
</dbReference>
<dbReference type="Proteomes" id="UP001597104">
    <property type="component" value="Unassembled WGS sequence"/>
</dbReference>
<proteinExistence type="predicted"/>
<evidence type="ECO:0000313" key="2">
    <source>
        <dbReference type="EMBL" id="MFD0898559.1"/>
    </source>
</evidence>
<dbReference type="InterPro" id="IPR009057">
    <property type="entry name" value="Homeodomain-like_sf"/>
</dbReference>
<accession>A0ABW3EI80</accession>
<dbReference type="RefSeq" id="WP_386814185.1">
    <property type="nucleotide sequence ID" value="NZ_JBHTIO010000056.1"/>
</dbReference>
<keyword evidence="3" id="KW-1185">Reference proteome</keyword>
<dbReference type="InterPro" id="IPR036388">
    <property type="entry name" value="WH-like_DNA-bd_sf"/>
</dbReference>
<name>A0ABW3EI80_9LACO</name>
<evidence type="ECO:0000313" key="3">
    <source>
        <dbReference type="Proteomes" id="UP001597104"/>
    </source>
</evidence>
<protein>
    <submittedName>
        <fullName evidence="2">Helix-turn-helix domain-containing protein</fullName>
    </submittedName>
</protein>
<organism evidence="2 3">
    <name type="scientific">Loigolactobacillus binensis</name>
    <dbReference type="NCBI Taxonomy" id="2559922"/>
    <lineage>
        <taxon>Bacteria</taxon>
        <taxon>Bacillati</taxon>
        <taxon>Bacillota</taxon>
        <taxon>Bacilli</taxon>
        <taxon>Lactobacillales</taxon>
        <taxon>Lactobacillaceae</taxon>
        <taxon>Loigolactobacillus</taxon>
    </lineage>
</organism>
<dbReference type="EMBL" id="JBHTIO010000056">
    <property type="protein sequence ID" value="MFD0898559.1"/>
    <property type="molecule type" value="Genomic_DNA"/>
</dbReference>
<dbReference type="SUPFAM" id="SSF46689">
    <property type="entry name" value="Homeodomain-like"/>
    <property type="match status" value="1"/>
</dbReference>
<feature type="domain" description="Insertion element IS150 protein InsJ-like helix-turn-helix" evidence="1">
    <location>
        <begin position="7"/>
        <end position="51"/>
    </location>
</feature>
<evidence type="ECO:0000259" key="1">
    <source>
        <dbReference type="Pfam" id="PF13518"/>
    </source>
</evidence>
<comment type="caution">
    <text evidence="2">The sequence shown here is derived from an EMBL/GenBank/DDBJ whole genome shotgun (WGS) entry which is preliminary data.</text>
</comment>
<dbReference type="Gene3D" id="1.10.10.10">
    <property type="entry name" value="Winged helix-like DNA-binding domain superfamily/Winged helix DNA-binding domain"/>
    <property type="match status" value="1"/>
</dbReference>
<sequence>MFSKETKIKAVFELIQGIPQSKIMRKYGIKGSATLYEWHRRLKQFGPESLAEKQYKTYYDYSFKIRVVLVRHKIKKA</sequence>
<gene>
    <name evidence="2" type="ORF">ACFQZ7_12625</name>
</gene>
<reference evidence="3" key="1">
    <citation type="journal article" date="2019" name="Int. J. Syst. Evol. Microbiol.">
        <title>The Global Catalogue of Microorganisms (GCM) 10K type strain sequencing project: providing services to taxonomists for standard genome sequencing and annotation.</title>
        <authorList>
            <consortium name="The Broad Institute Genomics Platform"/>
            <consortium name="The Broad Institute Genome Sequencing Center for Infectious Disease"/>
            <person name="Wu L."/>
            <person name="Ma J."/>
        </authorList>
    </citation>
    <scope>NUCLEOTIDE SEQUENCE [LARGE SCALE GENOMIC DNA]</scope>
    <source>
        <strain evidence="3">CCM 8925</strain>
    </source>
</reference>
<dbReference type="Pfam" id="PF13518">
    <property type="entry name" value="HTH_28"/>
    <property type="match status" value="1"/>
</dbReference>